<dbReference type="STRING" id="272562.CA_C1525"/>
<proteinExistence type="predicted"/>
<dbReference type="OrthoDB" id="9795306at2"/>
<evidence type="ECO:0000259" key="1">
    <source>
        <dbReference type="Pfam" id="PF06983"/>
    </source>
</evidence>
<dbReference type="CDD" id="cd06588">
    <property type="entry name" value="PhnB_like"/>
    <property type="match status" value="1"/>
</dbReference>
<dbReference type="PIR" id="A97088">
    <property type="entry name" value="A97088"/>
</dbReference>
<protein>
    <submittedName>
        <fullName evidence="2">Uncharacterized protein, homolog of PHNB E.coli</fullName>
    </submittedName>
</protein>
<dbReference type="PANTHER" id="PTHR33990">
    <property type="entry name" value="PROTEIN YJDN-RELATED"/>
    <property type="match status" value="1"/>
</dbReference>
<reference evidence="2 3" key="1">
    <citation type="journal article" date="2001" name="J. Bacteriol.">
        <title>Genome sequence and comparative analysis of the solvent-producing bacterium Clostridium acetobutylicum.</title>
        <authorList>
            <person name="Nolling J."/>
            <person name="Breton G."/>
            <person name="Omelchenko M.V."/>
            <person name="Makarova K.S."/>
            <person name="Zeng Q."/>
            <person name="Gibson R."/>
            <person name="Lee H.M."/>
            <person name="Dubois J."/>
            <person name="Qiu D."/>
            <person name="Hitti J."/>
            <person name="Wolf Y.I."/>
            <person name="Tatusov R.L."/>
            <person name="Sabathe F."/>
            <person name="Doucette-Stamm L."/>
            <person name="Soucaille P."/>
            <person name="Daly M.J."/>
            <person name="Bennett G.N."/>
            <person name="Koonin E.V."/>
            <person name="Smith D.R."/>
        </authorList>
    </citation>
    <scope>NUCLEOTIDE SEQUENCE [LARGE SCALE GENOMIC DNA]</scope>
    <source>
        <strain evidence="3">ATCC 824 / DSM 792 / JCM 1419 / LMG 5710 / VKM B-1787</strain>
    </source>
</reference>
<sequence>MNLQVYISFNGNCRKALEFYSRVFEAKINKTVTYKELPSHPKVAIEKDVEELIAYSSIILKGNYLNMVDVFPGMPLTRGNNVSLTIVSNKSNELEVLFNKLKEDGNVNMELQKTYWSRCYGSLTDKFGIEWHFNCEE</sequence>
<gene>
    <name evidence="2" type="ordered locus">CA_C1525</name>
</gene>
<feature type="domain" description="PhnB-like" evidence="1">
    <location>
        <begin position="6"/>
        <end position="132"/>
    </location>
</feature>
<evidence type="ECO:0000313" key="3">
    <source>
        <dbReference type="Proteomes" id="UP000000814"/>
    </source>
</evidence>
<dbReference type="InterPro" id="IPR028973">
    <property type="entry name" value="PhnB-like"/>
</dbReference>
<dbReference type="PANTHER" id="PTHR33990:SF1">
    <property type="entry name" value="PROTEIN YJDN"/>
    <property type="match status" value="1"/>
</dbReference>
<dbReference type="GeneID" id="44998023"/>
<dbReference type="eggNOG" id="COG2764">
    <property type="taxonomic scope" value="Bacteria"/>
</dbReference>
<dbReference type="PATRIC" id="fig|272562.8.peg.1727"/>
<dbReference type="HOGENOM" id="CLU_046006_17_3_9"/>
<dbReference type="Gene3D" id="3.10.180.10">
    <property type="entry name" value="2,3-Dihydroxybiphenyl 1,2-Dioxygenase, domain 1"/>
    <property type="match status" value="1"/>
</dbReference>
<dbReference type="KEGG" id="cac:CA_C1525"/>
<dbReference type="EMBL" id="AE001437">
    <property type="protein sequence ID" value="AAK79492.1"/>
    <property type="molecule type" value="Genomic_DNA"/>
</dbReference>
<dbReference type="InterPro" id="IPR029068">
    <property type="entry name" value="Glyas_Bleomycin-R_OHBP_Dase"/>
</dbReference>
<dbReference type="Proteomes" id="UP000000814">
    <property type="component" value="Chromosome"/>
</dbReference>
<keyword evidence="3" id="KW-1185">Reference proteome</keyword>
<evidence type="ECO:0000313" key="2">
    <source>
        <dbReference type="EMBL" id="AAK79492.1"/>
    </source>
</evidence>
<accession>Q97IW5</accession>
<dbReference type="Pfam" id="PF06983">
    <property type="entry name" value="3-dmu-9_3-mt"/>
    <property type="match status" value="1"/>
</dbReference>
<dbReference type="SUPFAM" id="SSF54593">
    <property type="entry name" value="Glyoxalase/Bleomycin resistance protein/Dihydroxybiphenyl dioxygenase"/>
    <property type="match status" value="1"/>
</dbReference>
<dbReference type="AlphaFoldDB" id="Q97IW5"/>
<name>Q97IW5_CLOAB</name>
<dbReference type="RefSeq" id="WP_010964833.1">
    <property type="nucleotide sequence ID" value="NC_003030.1"/>
</dbReference>
<organism evidence="2 3">
    <name type="scientific">Clostridium acetobutylicum (strain ATCC 824 / DSM 792 / JCM 1419 / IAM 19013 / LMG 5710 / NBRC 13948 / NRRL B-527 / VKM B-1787 / 2291 / W)</name>
    <dbReference type="NCBI Taxonomy" id="272562"/>
    <lineage>
        <taxon>Bacteria</taxon>
        <taxon>Bacillati</taxon>
        <taxon>Bacillota</taxon>
        <taxon>Clostridia</taxon>
        <taxon>Eubacteriales</taxon>
        <taxon>Clostridiaceae</taxon>
        <taxon>Clostridium</taxon>
    </lineage>
</organism>